<dbReference type="Proteomes" id="UP001295684">
    <property type="component" value="Unassembled WGS sequence"/>
</dbReference>
<dbReference type="Gene3D" id="2.130.10.10">
    <property type="entry name" value="YVTN repeat-like/Quinoprotein amine dehydrogenase"/>
    <property type="match status" value="2"/>
</dbReference>
<dbReference type="SUPFAM" id="SSF50978">
    <property type="entry name" value="WD40 repeat-like"/>
    <property type="match status" value="1"/>
</dbReference>
<organism evidence="4 5">
    <name type="scientific">Euplotes crassus</name>
    <dbReference type="NCBI Taxonomy" id="5936"/>
    <lineage>
        <taxon>Eukaryota</taxon>
        <taxon>Sar</taxon>
        <taxon>Alveolata</taxon>
        <taxon>Ciliophora</taxon>
        <taxon>Intramacronucleata</taxon>
        <taxon>Spirotrichea</taxon>
        <taxon>Hypotrichia</taxon>
        <taxon>Euplotida</taxon>
        <taxon>Euplotidae</taxon>
        <taxon>Moneuplotes</taxon>
    </lineage>
</organism>
<dbReference type="InterPro" id="IPR015943">
    <property type="entry name" value="WD40/YVTN_repeat-like_dom_sf"/>
</dbReference>
<dbReference type="AlphaFoldDB" id="A0AAD1XHG2"/>
<dbReference type="SMART" id="SM00320">
    <property type="entry name" value="WD40"/>
    <property type="match status" value="2"/>
</dbReference>
<dbReference type="GO" id="GO:0005737">
    <property type="term" value="C:cytoplasm"/>
    <property type="evidence" value="ECO:0007669"/>
    <property type="project" value="UniProtKB-ARBA"/>
</dbReference>
<dbReference type="InterPro" id="IPR036322">
    <property type="entry name" value="WD40_repeat_dom_sf"/>
</dbReference>
<dbReference type="InterPro" id="IPR001680">
    <property type="entry name" value="WD40_rpt"/>
</dbReference>
<accession>A0AAD1XHG2</accession>
<evidence type="ECO:0000256" key="2">
    <source>
        <dbReference type="ARBA" id="ARBA00022737"/>
    </source>
</evidence>
<dbReference type="PANTHER" id="PTHR11227">
    <property type="entry name" value="WD-REPEAT PROTEIN INTERACTING WITH PHOSPHOINOSIDES WIPI -RELATED"/>
    <property type="match status" value="1"/>
</dbReference>
<reference evidence="4" key="1">
    <citation type="submission" date="2023-07" db="EMBL/GenBank/DDBJ databases">
        <authorList>
            <consortium name="AG Swart"/>
            <person name="Singh M."/>
            <person name="Singh A."/>
            <person name="Seah K."/>
            <person name="Emmerich C."/>
        </authorList>
    </citation>
    <scope>NUCLEOTIDE SEQUENCE</scope>
    <source>
        <strain evidence="4">DP1</strain>
    </source>
</reference>
<evidence type="ECO:0000256" key="3">
    <source>
        <dbReference type="ARBA" id="ARBA00025740"/>
    </source>
</evidence>
<dbReference type="InterPro" id="IPR048720">
    <property type="entry name" value="PROPPIN"/>
</dbReference>
<evidence type="ECO:0008006" key="6">
    <source>
        <dbReference type="Google" id="ProtNLM"/>
    </source>
</evidence>
<evidence type="ECO:0000313" key="5">
    <source>
        <dbReference type="Proteomes" id="UP001295684"/>
    </source>
</evidence>
<protein>
    <recommendedName>
        <fullName evidence="6">WD repeat domain phosphoinositide-interacting protein 3</fullName>
    </recommendedName>
</protein>
<proteinExistence type="inferred from homology"/>
<keyword evidence="1" id="KW-0853">WD repeat</keyword>
<evidence type="ECO:0000313" key="4">
    <source>
        <dbReference type="EMBL" id="CAI2372745.1"/>
    </source>
</evidence>
<keyword evidence="2" id="KW-0677">Repeat</keyword>
<dbReference type="Pfam" id="PF21032">
    <property type="entry name" value="PROPPIN"/>
    <property type="match status" value="1"/>
</dbReference>
<name>A0AAD1XHG2_EUPCR</name>
<sequence length="352" mass="39805">MDKEEILYLGFNQNAGCFTCGTNTGFKIFNTYPYKDTFSREFDGGIGIVEMLFRCNILAIVGGGSHPKYPTNKVMLWDDHQQKCIGELSFKDHVKAVRLRKDKVIVVLETRIYIYNFGDLKLIDAIETIDNPKGLCSVSYSADKTFLACLGKGKGWIRVNIYDDIDMEESHSIEAHNSSVSCVTLNFDGTLLATASDKGTIIRLFNPATGEALQELRRGSDKAEIYSLTIDVNSKWLGCTSDKGTVHIFSLSRLGIKHLKREDEDEEEVKEEAVATKPKNNKHVFRFMKKFSKYFDSEWSFAKFRITDSRTICAFTKENNLVVISADGAYYLARLDSKNGGECKKIEEKNFV</sequence>
<comment type="caution">
    <text evidence="4">The sequence shown here is derived from an EMBL/GenBank/DDBJ whole genome shotgun (WGS) entry which is preliminary data.</text>
</comment>
<gene>
    <name evidence="4" type="ORF">ECRASSUSDP1_LOCUS14078</name>
</gene>
<evidence type="ECO:0000256" key="1">
    <source>
        <dbReference type="ARBA" id="ARBA00022574"/>
    </source>
</evidence>
<comment type="similarity">
    <text evidence="3">Belongs to the WD repeat PROPPIN family.</text>
</comment>
<dbReference type="EMBL" id="CAMPGE010014047">
    <property type="protein sequence ID" value="CAI2372745.1"/>
    <property type="molecule type" value="Genomic_DNA"/>
</dbReference>
<keyword evidence="5" id="KW-1185">Reference proteome</keyword>